<dbReference type="EMBL" id="GL629771">
    <property type="protein sequence ID" value="EFX02567.1"/>
    <property type="molecule type" value="Genomic_DNA"/>
</dbReference>
<sequence length="414" mass="47597">MGCFPDYTHVNLFATLFFEHFDPILSIYNSRVAAIDKHWVLALAVIAVGSQYSGTVEMAQCVVPLHEFLRLALVSNIEGCDGCSGDDGTRLARAQALVINQVGMMYYGSRRLDRLARHRRAELADIATTTMRILAEKDEQREEQRADDEPVADAWRRWMVQEAWRRLGYTIWLLDCMGFYHFGQRPMLSLECTIRCDLPYDELWAAHTVEQWSLKYKSDDYNRHPSLVSSVYTLFRHRQRPSDLGEFSDLLLLHGIYEHIYQVDDYYRSPLSEWIPRTPPVSRRGAVNIDVAETASTIHSTINNFESWRSAAMDCVDVLHWAANGTVARLAGAEHATVLHLQFSRVVLWAPYAAIRTLAEWAAVTARAREGPDCLDFVYSREGQWLSRNEVTRHENTVKQWTQEDEVSLEPLHT</sequence>
<evidence type="ECO:0000256" key="4">
    <source>
        <dbReference type="ARBA" id="ARBA00023163"/>
    </source>
</evidence>
<evidence type="ECO:0000256" key="5">
    <source>
        <dbReference type="ARBA" id="ARBA00023242"/>
    </source>
</evidence>
<dbReference type="Proteomes" id="UP000007796">
    <property type="component" value="Unassembled WGS sequence"/>
</dbReference>
<dbReference type="GO" id="GO:0003677">
    <property type="term" value="F:DNA binding"/>
    <property type="evidence" value="ECO:0007669"/>
    <property type="project" value="InterPro"/>
</dbReference>
<gene>
    <name evidence="7" type="ORF">CMQ_5928</name>
</gene>
<dbReference type="CDD" id="cd12148">
    <property type="entry name" value="fungal_TF_MHR"/>
    <property type="match status" value="1"/>
</dbReference>
<keyword evidence="3" id="KW-0805">Transcription regulation</keyword>
<reference evidence="7 8" key="1">
    <citation type="journal article" date="2011" name="Proc. Natl. Acad. Sci. U.S.A.">
        <title>Genome and transcriptome analyses of the mountain pine beetle-fungal symbiont Grosmannia clavigera, a lodgepole pine pathogen.</title>
        <authorList>
            <person name="DiGuistini S."/>
            <person name="Wang Y."/>
            <person name="Liao N.Y."/>
            <person name="Taylor G."/>
            <person name="Tanguay P."/>
            <person name="Feau N."/>
            <person name="Henrissat B."/>
            <person name="Chan S.K."/>
            <person name="Hesse-Orce U."/>
            <person name="Alamouti S.M."/>
            <person name="Tsui C.K.M."/>
            <person name="Docking R.T."/>
            <person name="Levasseur A."/>
            <person name="Haridas S."/>
            <person name="Robertson G."/>
            <person name="Birol I."/>
            <person name="Holt R.A."/>
            <person name="Marra M.A."/>
            <person name="Hamelin R.C."/>
            <person name="Hirst M."/>
            <person name="Jones S.J.M."/>
            <person name="Bohlmann J."/>
            <person name="Breuil C."/>
        </authorList>
    </citation>
    <scope>NUCLEOTIDE SEQUENCE [LARGE SCALE GENOMIC DNA]</scope>
    <source>
        <strain evidence="8">kw1407 / UAMH 11150</strain>
    </source>
</reference>
<evidence type="ECO:0000256" key="3">
    <source>
        <dbReference type="ARBA" id="ARBA00023015"/>
    </source>
</evidence>
<keyword evidence="4" id="KW-0804">Transcription</keyword>
<evidence type="ECO:0000313" key="8">
    <source>
        <dbReference type="Proteomes" id="UP000007796"/>
    </source>
</evidence>
<dbReference type="InterPro" id="IPR007219">
    <property type="entry name" value="XnlR_reg_dom"/>
</dbReference>
<evidence type="ECO:0000256" key="1">
    <source>
        <dbReference type="ARBA" id="ARBA00022723"/>
    </source>
</evidence>
<dbReference type="PANTHER" id="PTHR47660">
    <property type="entry name" value="TRANSCRIPTION FACTOR WITH C2H2 AND ZN(2)-CYS(6) DNA BINDING DOMAIN (EUROFUNG)-RELATED-RELATED"/>
    <property type="match status" value="1"/>
</dbReference>
<keyword evidence="8" id="KW-1185">Reference proteome</keyword>
<dbReference type="eggNOG" id="KOG1721">
    <property type="taxonomic scope" value="Eukaryota"/>
</dbReference>
<keyword evidence="2" id="KW-0862">Zinc</keyword>
<accession>F0XIP1</accession>
<name>F0XIP1_GROCL</name>
<keyword evidence="1" id="KW-0479">Metal-binding</keyword>
<dbReference type="STRING" id="655863.F0XIP1"/>
<dbReference type="HOGENOM" id="CLU_664022_0_0_1"/>
<organism evidence="8">
    <name type="scientific">Grosmannia clavigera (strain kw1407 / UAMH 11150)</name>
    <name type="common">Blue stain fungus</name>
    <name type="synonym">Graphiocladiella clavigera</name>
    <dbReference type="NCBI Taxonomy" id="655863"/>
    <lineage>
        <taxon>Eukaryota</taxon>
        <taxon>Fungi</taxon>
        <taxon>Dikarya</taxon>
        <taxon>Ascomycota</taxon>
        <taxon>Pezizomycotina</taxon>
        <taxon>Sordariomycetes</taxon>
        <taxon>Sordariomycetidae</taxon>
        <taxon>Ophiostomatales</taxon>
        <taxon>Ophiostomataceae</taxon>
        <taxon>Leptographium</taxon>
    </lineage>
</organism>
<proteinExistence type="predicted"/>
<dbReference type="InParanoid" id="F0XIP1"/>
<evidence type="ECO:0000313" key="7">
    <source>
        <dbReference type="EMBL" id="EFX02567.1"/>
    </source>
</evidence>
<dbReference type="OrthoDB" id="10018191at2759"/>
<dbReference type="GO" id="GO:0008270">
    <property type="term" value="F:zinc ion binding"/>
    <property type="evidence" value="ECO:0007669"/>
    <property type="project" value="InterPro"/>
</dbReference>
<dbReference type="RefSeq" id="XP_014172049.1">
    <property type="nucleotide sequence ID" value="XM_014316574.1"/>
</dbReference>
<dbReference type="GO" id="GO:0006351">
    <property type="term" value="P:DNA-templated transcription"/>
    <property type="evidence" value="ECO:0007669"/>
    <property type="project" value="InterPro"/>
</dbReference>
<dbReference type="AlphaFoldDB" id="F0XIP1"/>
<feature type="domain" description="Xylanolytic transcriptional activator regulatory" evidence="6">
    <location>
        <begin position="16"/>
        <end position="273"/>
    </location>
</feature>
<keyword evidence="5" id="KW-0539">Nucleus</keyword>
<dbReference type="Pfam" id="PF04082">
    <property type="entry name" value="Fungal_trans"/>
    <property type="match status" value="1"/>
</dbReference>
<evidence type="ECO:0000256" key="2">
    <source>
        <dbReference type="ARBA" id="ARBA00022833"/>
    </source>
</evidence>
<dbReference type="GeneID" id="25979304"/>
<protein>
    <submittedName>
        <fullName evidence="7">C2h2 transcription factor</fullName>
    </submittedName>
</protein>
<evidence type="ECO:0000259" key="6">
    <source>
        <dbReference type="Pfam" id="PF04082"/>
    </source>
</evidence>
<dbReference type="PANTHER" id="PTHR47660:SF7">
    <property type="entry name" value="TRANSCRIPTION FACTOR WITH C2H2 AND ZN(2)-CYS(6) DNA BINDING DOMAIN (EUROFUNG)"/>
    <property type="match status" value="1"/>
</dbReference>